<sequence length="231" mass="26467">MHITQIQLWISNFQQTVRFYRDTLDFKLLSADTRTASFRIGGSLFTLHHDPQQQFHYYHFAFNIPPNLFREAKAWVAERTKLLTEEGIDEADFGGITQANSFYIEDPAGNIVEFIARRETTPESPVLIFTREQVLGISEIGLATDETGEYAQRIQDLGIPVRGNEEVSLTQYLNFMGEYEDGSFIILSPLGRRWYFSSKLAISAPLVVHTDRGVVSNLSDYPALEKRREHV</sequence>
<proteinExistence type="predicted"/>
<evidence type="ECO:0000313" key="1">
    <source>
        <dbReference type="EMBL" id="MEJ8302297.1"/>
    </source>
</evidence>
<keyword evidence="2" id="KW-1185">Reference proteome</keyword>
<organism evidence="1 2">
    <name type="scientific">Saccharibacillus sacchari</name>
    <dbReference type="NCBI Taxonomy" id="456493"/>
    <lineage>
        <taxon>Bacteria</taxon>
        <taxon>Bacillati</taxon>
        <taxon>Bacillota</taxon>
        <taxon>Bacilli</taxon>
        <taxon>Bacillales</taxon>
        <taxon>Paenibacillaceae</taxon>
        <taxon>Saccharibacillus</taxon>
    </lineage>
</organism>
<evidence type="ECO:0000313" key="2">
    <source>
        <dbReference type="Proteomes" id="UP001380953"/>
    </source>
</evidence>
<dbReference type="Proteomes" id="UP001380953">
    <property type="component" value="Unassembled WGS sequence"/>
</dbReference>
<dbReference type="EMBL" id="JBBKAR010000001">
    <property type="protein sequence ID" value="MEJ8302297.1"/>
    <property type="molecule type" value="Genomic_DNA"/>
</dbReference>
<accession>A0ACC6P5X6</accession>
<name>A0ACC6P5X6_9BACL</name>
<protein>
    <submittedName>
        <fullName evidence="1">VOC family protein</fullName>
    </submittedName>
</protein>
<comment type="caution">
    <text evidence="1">The sequence shown here is derived from an EMBL/GenBank/DDBJ whole genome shotgun (WGS) entry which is preliminary data.</text>
</comment>
<gene>
    <name evidence="1" type="ORF">WKI47_00050</name>
</gene>
<reference evidence="1" key="1">
    <citation type="submission" date="2024-03" db="EMBL/GenBank/DDBJ databases">
        <title>Whole genome sequecning of epiphytes from Marcgravia umbellata leaves.</title>
        <authorList>
            <person name="Kumar G."/>
            <person name="Savka M.A."/>
        </authorList>
    </citation>
    <scope>NUCLEOTIDE SEQUENCE</scope>
    <source>
        <strain evidence="1">RIT_BL5</strain>
    </source>
</reference>